<evidence type="ECO:0000256" key="9">
    <source>
        <dbReference type="ARBA" id="ARBA00044054"/>
    </source>
</evidence>
<protein>
    <recommendedName>
        <fullName evidence="10">Nondiscriminating glutamyl-tRNA synthetase EARS2, mitochondrial</fullName>
        <ecNumber evidence="2">6.1.1.17</ecNumber>
        <ecNumber evidence="9">6.1.1.24</ecNumber>
    </recommendedName>
    <alternativeName>
        <fullName evidence="12">Glutamate--tRNA(Gln) ligase EARS2, mitochondrial</fullName>
    </alternativeName>
    <alternativeName>
        <fullName evidence="8">Glutamyl-tRNA synthetase</fullName>
    </alternativeName>
    <alternativeName>
        <fullName evidence="11">Mitochondrial glutamyl-tRNA synthetase</fullName>
    </alternativeName>
</protein>
<dbReference type="SUPFAM" id="SSF52374">
    <property type="entry name" value="Nucleotidylyl transferase"/>
    <property type="match status" value="2"/>
</dbReference>
<dbReference type="PANTHER" id="PTHR43311:SF2">
    <property type="entry name" value="GLUTAMATE--TRNA LIGASE, MITOCHONDRIAL-RELATED"/>
    <property type="match status" value="1"/>
</dbReference>
<keyword evidence="4 16" id="KW-0547">Nucleotide-binding</keyword>
<evidence type="ECO:0000256" key="6">
    <source>
        <dbReference type="ARBA" id="ARBA00022917"/>
    </source>
</evidence>
<dbReference type="InterPro" id="IPR045462">
    <property type="entry name" value="aa-tRNA-synth_I_cd-bd"/>
</dbReference>
<dbReference type="Pfam" id="PF00749">
    <property type="entry name" value="tRNA-synt_1c"/>
    <property type="match status" value="1"/>
</dbReference>
<dbReference type="PROSITE" id="PS00178">
    <property type="entry name" value="AA_TRNA_LIGASE_I"/>
    <property type="match status" value="1"/>
</dbReference>
<accession>A0AAD9J0S6</accession>
<dbReference type="EC" id="6.1.1.17" evidence="2"/>
<reference evidence="19" key="1">
    <citation type="journal article" date="2023" name="Mol. Biol. Evol.">
        <title>Third-Generation Sequencing Reveals the Adaptive Role of the Epigenome in Three Deep-Sea Polychaetes.</title>
        <authorList>
            <person name="Perez M."/>
            <person name="Aroh O."/>
            <person name="Sun Y."/>
            <person name="Lan Y."/>
            <person name="Juniper S.K."/>
            <person name="Young C.R."/>
            <person name="Angers B."/>
            <person name="Qian P.Y."/>
        </authorList>
    </citation>
    <scope>NUCLEOTIDE SEQUENCE</scope>
    <source>
        <strain evidence="19">P08H-3</strain>
    </source>
</reference>
<dbReference type="InterPro" id="IPR049940">
    <property type="entry name" value="GluQ/Sye"/>
</dbReference>
<keyword evidence="3 16" id="KW-0436">Ligase</keyword>
<dbReference type="InterPro" id="IPR033910">
    <property type="entry name" value="GluRS_core"/>
</dbReference>
<feature type="domain" description="Aminoacyl-tRNA synthetase class I anticodon-binding" evidence="18">
    <location>
        <begin position="434"/>
        <end position="519"/>
    </location>
</feature>
<evidence type="ECO:0000256" key="7">
    <source>
        <dbReference type="ARBA" id="ARBA00023146"/>
    </source>
</evidence>
<evidence type="ECO:0000256" key="11">
    <source>
        <dbReference type="ARBA" id="ARBA00044251"/>
    </source>
</evidence>
<evidence type="ECO:0000256" key="15">
    <source>
        <dbReference type="ARBA" id="ARBA00047689"/>
    </source>
</evidence>
<dbReference type="GO" id="GO:0004818">
    <property type="term" value="F:glutamate-tRNA ligase activity"/>
    <property type="evidence" value="ECO:0007669"/>
    <property type="project" value="UniProtKB-EC"/>
</dbReference>
<comment type="catalytic activity">
    <reaction evidence="13">
        <text>tRNA(Glu) + L-glutamate + ATP = L-glutamyl-tRNA(Glu) + AMP + diphosphate</text>
        <dbReference type="Rhea" id="RHEA:23540"/>
        <dbReference type="Rhea" id="RHEA-COMP:9663"/>
        <dbReference type="Rhea" id="RHEA-COMP:9680"/>
        <dbReference type="ChEBI" id="CHEBI:29985"/>
        <dbReference type="ChEBI" id="CHEBI:30616"/>
        <dbReference type="ChEBI" id="CHEBI:33019"/>
        <dbReference type="ChEBI" id="CHEBI:78442"/>
        <dbReference type="ChEBI" id="CHEBI:78520"/>
        <dbReference type="ChEBI" id="CHEBI:456215"/>
        <dbReference type="EC" id="6.1.1.17"/>
    </reaction>
    <physiologicalReaction direction="left-to-right" evidence="13">
        <dbReference type="Rhea" id="RHEA:23541"/>
    </physiologicalReaction>
</comment>
<dbReference type="Pfam" id="PF19269">
    <property type="entry name" value="Anticodon_2"/>
    <property type="match status" value="1"/>
</dbReference>
<dbReference type="InterPro" id="IPR014729">
    <property type="entry name" value="Rossmann-like_a/b/a_fold"/>
</dbReference>
<name>A0AAD9J0S6_9ANNE</name>
<dbReference type="GO" id="GO:0005739">
    <property type="term" value="C:mitochondrion"/>
    <property type="evidence" value="ECO:0007669"/>
    <property type="project" value="TreeGrafter"/>
</dbReference>
<dbReference type="Proteomes" id="UP001208570">
    <property type="component" value="Unassembled WGS sequence"/>
</dbReference>
<proteinExistence type="inferred from homology"/>
<dbReference type="InterPro" id="IPR020751">
    <property type="entry name" value="aa-tRNA-synth_I_codon-bd_sub2"/>
</dbReference>
<dbReference type="GO" id="GO:0006424">
    <property type="term" value="P:glutamyl-tRNA aminoacylation"/>
    <property type="evidence" value="ECO:0007669"/>
    <property type="project" value="InterPro"/>
</dbReference>
<sequence>MIGRLRFFQRTAVYQCRCLCHHSGEEVRVRFAPSPTGEIHLGGLRTALYNYLFARANNGTFILRIEDTDQTRLQKGTQEKITDILKWVGITIDEGLYYCFTRLQKGTQEKITDILKWVGITIDEGPDNPGDYGPYIQRKKAYRCFCSERRLKMLKKEALLQGETPKYDNNCRHLNDEEIEKKLENNAPFAIRFKLDDFTETWPDLVYGPISYNTATIEGDPVILKSDGFPTYHFANVVDDHFMRITHVLRGQEWLVSTTKHILMYNAFDWSPPQFAHLPLLLGKGNKKLSKRQGDFRIQNFKDHTYFPETILNLLTENGSGFKVKNIVGMNMKELIDNFDLSAMNRHSSHLNVERAMDINKVHLIRKLSDARQRDVMVQQFLEIYQKEHVIKSTSMIEPSTEYVMHVLEEMALEDLLKDEYEYLWSAPDVIALPEHTDKDLALSIIRHVIALFRKSGRVVEKAVTDDIKEICEKNDILYAICMKVLRRCLTPTQKGPSIGEIVATLGRNTTLQRLEHALKYISDKC</sequence>
<evidence type="ECO:0000256" key="1">
    <source>
        <dbReference type="ARBA" id="ARBA00007894"/>
    </source>
</evidence>
<dbReference type="GO" id="GO:0000049">
    <property type="term" value="F:tRNA binding"/>
    <property type="evidence" value="ECO:0007669"/>
    <property type="project" value="InterPro"/>
</dbReference>
<evidence type="ECO:0000259" key="17">
    <source>
        <dbReference type="Pfam" id="PF00749"/>
    </source>
</evidence>
<comment type="catalytic activity">
    <reaction evidence="14">
        <text>tRNA(Glx) + L-glutamate + ATP = L-glutamyl-tRNA(Glx) + AMP + diphosphate</text>
        <dbReference type="Rhea" id="RHEA:18397"/>
        <dbReference type="Rhea" id="RHEA-COMP:9713"/>
        <dbReference type="Rhea" id="RHEA-COMP:9716"/>
        <dbReference type="ChEBI" id="CHEBI:29985"/>
        <dbReference type="ChEBI" id="CHEBI:30616"/>
        <dbReference type="ChEBI" id="CHEBI:33019"/>
        <dbReference type="ChEBI" id="CHEBI:78442"/>
        <dbReference type="ChEBI" id="CHEBI:78520"/>
        <dbReference type="ChEBI" id="CHEBI:456215"/>
        <dbReference type="EC" id="6.1.1.24"/>
    </reaction>
    <physiologicalReaction direction="left-to-right" evidence="14">
        <dbReference type="Rhea" id="RHEA:18398"/>
    </physiologicalReaction>
</comment>
<dbReference type="AlphaFoldDB" id="A0AAD9J0S6"/>
<evidence type="ECO:0000259" key="18">
    <source>
        <dbReference type="Pfam" id="PF19269"/>
    </source>
</evidence>
<evidence type="ECO:0000256" key="10">
    <source>
        <dbReference type="ARBA" id="ARBA00044142"/>
    </source>
</evidence>
<evidence type="ECO:0000256" key="4">
    <source>
        <dbReference type="ARBA" id="ARBA00022741"/>
    </source>
</evidence>
<dbReference type="InterPro" id="IPR000924">
    <property type="entry name" value="Glu/Gln-tRNA-synth"/>
</dbReference>
<dbReference type="InterPro" id="IPR001412">
    <property type="entry name" value="aa-tRNA-synth_I_CS"/>
</dbReference>
<dbReference type="CDD" id="cd00808">
    <property type="entry name" value="GluRS_core"/>
    <property type="match status" value="1"/>
</dbReference>
<dbReference type="EC" id="6.1.1.24" evidence="9"/>
<evidence type="ECO:0000256" key="2">
    <source>
        <dbReference type="ARBA" id="ARBA00012835"/>
    </source>
</evidence>
<dbReference type="PRINTS" id="PR00987">
    <property type="entry name" value="TRNASYNTHGLU"/>
</dbReference>
<dbReference type="GO" id="GO:0008270">
    <property type="term" value="F:zinc ion binding"/>
    <property type="evidence" value="ECO:0007669"/>
    <property type="project" value="InterPro"/>
</dbReference>
<evidence type="ECO:0000256" key="16">
    <source>
        <dbReference type="RuleBase" id="RU363037"/>
    </source>
</evidence>
<keyword evidence="7 16" id="KW-0030">Aminoacyl-tRNA synthetase</keyword>
<dbReference type="EMBL" id="JAODUP010000797">
    <property type="protein sequence ID" value="KAK2143957.1"/>
    <property type="molecule type" value="Genomic_DNA"/>
</dbReference>
<keyword evidence="20" id="KW-1185">Reference proteome</keyword>
<dbReference type="InterPro" id="IPR008925">
    <property type="entry name" value="aa_tRNA-synth_I_cd-bd_sf"/>
</dbReference>
<evidence type="ECO:0000313" key="20">
    <source>
        <dbReference type="Proteomes" id="UP001208570"/>
    </source>
</evidence>
<comment type="catalytic activity">
    <reaction evidence="15">
        <text>tRNA(Gln) + L-glutamate + ATP = L-glutamyl-tRNA(Gln) + AMP + diphosphate</text>
        <dbReference type="Rhea" id="RHEA:64612"/>
        <dbReference type="Rhea" id="RHEA-COMP:9662"/>
        <dbReference type="Rhea" id="RHEA-COMP:9684"/>
        <dbReference type="ChEBI" id="CHEBI:29985"/>
        <dbReference type="ChEBI" id="CHEBI:30616"/>
        <dbReference type="ChEBI" id="CHEBI:33019"/>
        <dbReference type="ChEBI" id="CHEBI:78442"/>
        <dbReference type="ChEBI" id="CHEBI:78520"/>
        <dbReference type="ChEBI" id="CHEBI:456215"/>
    </reaction>
    <physiologicalReaction direction="left-to-right" evidence="15">
        <dbReference type="Rhea" id="RHEA:64613"/>
    </physiologicalReaction>
</comment>
<dbReference type="GO" id="GO:0050561">
    <property type="term" value="F:glutamate-tRNA(Gln) ligase activity"/>
    <property type="evidence" value="ECO:0007669"/>
    <property type="project" value="UniProtKB-EC"/>
</dbReference>
<dbReference type="Gene3D" id="1.10.10.350">
    <property type="match status" value="1"/>
</dbReference>
<dbReference type="InterPro" id="IPR020058">
    <property type="entry name" value="Glu/Gln-tRNA-synth_Ib_cat-dom"/>
</dbReference>
<dbReference type="Gene3D" id="3.40.50.620">
    <property type="entry name" value="HUPs"/>
    <property type="match status" value="2"/>
</dbReference>
<keyword evidence="6 16" id="KW-0648">Protein biosynthesis</keyword>
<evidence type="ECO:0000256" key="12">
    <source>
        <dbReference type="ARBA" id="ARBA00044313"/>
    </source>
</evidence>
<keyword evidence="5 16" id="KW-0067">ATP-binding</keyword>
<dbReference type="HAMAP" id="MF_00022">
    <property type="entry name" value="Glu_tRNA_synth_type1"/>
    <property type="match status" value="1"/>
</dbReference>
<evidence type="ECO:0000256" key="5">
    <source>
        <dbReference type="ARBA" id="ARBA00022840"/>
    </source>
</evidence>
<comment type="similarity">
    <text evidence="1">Belongs to the class-I aminoacyl-tRNA synthetase family. Glutamate--tRNA ligase type 1 subfamily.</text>
</comment>
<gene>
    <name evidence="19" type="ORF">LSH36_797g01029</name>
</gene>
<evidence type="ECO:0000256" key="14">
    <source>
        <dbReference type="ARBA" id="ARBA00047479"/>
    </source>
</evidence>
<organism evidence="19 20">
    <name type="scientific">Paralvinella palmiformis</name>
    <dbReference type="NCBI Taxonomy" id="53620"/>
    <lineage>
        <taxon>Eukaryota</taxon>
        <taxon>Metazoa</taxon>
        <taxon>Spiralia</taxon>
        <taxon>Lophotrochozoa</taxon>
        <taxon>Annelida</taxon>
        <taxon>Polychaeta</taxon>
        <taxon>Sedentaria</taxon>
        <taxon>Canalipalpata</taxon>
        <taxon>Terebellida</taxon>
        <taxon>Terebelliformia</taxon>
        <taxon>Alvinellidae</taxon>
        <taxon>Paralvinella</taxon>
    </lineage>
</organism>
<dbReference type="PANTHER" id="PTHR43311">
    <property type="entry name" value="GLUTAMATE--TRNA LIGASE"/>
    <property type="match status" value="1"/>
</dbReference>
<dbReference type="InterPro" id="IPR004527">
    <property type="entry name" value="Glu-tRNA-ligase_bac/mito"/>
</dbReference>
<evidence type="ECO:0000313" key="19">
    <source>
        <dbReference type="EMBL" id="KAK2143957.1"/>
    </source>
</evidence>
<evidence type="ECO:0000256" key="8">
    <source>
        <dbReference type="ARBA" id="ARBA00030865"/>
    </source>
</evidence>
<dbReference type="GO" id="GO:0005524">
    <property type="term" value="F:ATP binding"/>
    <property type="evidence" value="ECO:0007669"/>
    <property type="project" value="UniProtKB-KW"/>
</dbReference>
<evidence type="ECO:0000256" key="3">
    <source>
        <dbReference type="ARBA" id="ARBA00022598"/>
    </source>
</evidence>
<feature type="domain" description="Glutamyl/glutaminyl-tRNA synthetase class Ib catalytic" evidence="17">
    <location>
        <begin position="102"/>
        <end position="349"/>
    </location>
</feature>
<dbReference type="SUPFAM" id="SSF48163">
    <property type="entry name" value="An anticodon-binding domain of class I aminoacyl-tRNA synthetases"/>
    <property type="match status" value="1"/>
</dbReference>
<comment type="caution">
    <text evidence="19">The sequence shown here is derived from an EMBL/GenBank/DDBJ whole genome shotgun (WGS) entry which is preliminary data.</text>
</comment>
<evidence type="ECO:0000256" key="13">
    <source>
        <dbReference type="ARBA" id="ARBA00047366"/>
    </source>
</evidence>